<dbReference type="Pfam" id="PF03473">
    <property type="entry name" value="MOSC"/>
    <property type="match status" value="1"/>
</dbReference>
<dbReference type="InterPro" id="IPR005302">
    <property type="entry name" value="MoCF_Sase_C"/>
</dbReference>
<dbReference type="Proteomes" id="UP000636800">
    <property type="component" value="Unassembled WGS sequence"/>
</dbReference>
<keyword evidence="4" id="KW-1185">Reference proteome</keyword>
<dbReference type="OrthoDB" id="17255at2759"/>
<dbReference type="GO" id="GO:0032787">
    <property type="term" value="P:monocarboxylic acid metabolic process"/>
    <property type="evidence" value="ECO:0007669"/>
    <property type="project" value="UniProtKB-ARBA"/>
</dbReference>
<accession>A0A835UQ32</accession>
<gene>
    <name evidence="3" type="ORF">HPP92_015803</name>
    <name evidence="2" type="ORF">HPP92_016418</name>
</gene>
<evidence type="ECO:0000313" key="5">
    <source>
        <dbReference type="Proteomes" id="UP000639772"/>
    </source>
</evidence>
<dbReference type="PANTHER" id="PTHR14237">
    <property type="entry name" value="MOLYBDOPTERIN COFACTOR SULFURASE MOSC"/>
    <property type="match status" value="1"/>
</dbReference>
<dbReference type="GO" id="GO:0030151">
    <property type="term" value="F:molybdenum ion binding"/>
    <property type="evidence" value="ECO:0007669"/>
    <property type="project" value="InterPro"/>
</dbReference>
<dbReference type="InterPro" id="IPR011037">
    <property type="entry name" value="Pyrv_Knase-like_insert_dom_sf"/>
</dbReference>
<dbReference type="EMBL" id="JADCNM010000008">
    <property type="protein sequence ID" value="KAG0471257.1"/>
    <property type="molecule type" value="Genomic_DNA"/>
</dbReference>
<dbReference type="Pfam" id="PF03476">
    <property type="entry name" value="MOSC_N"/>
    <property type="match status" value="1"/>
</dbReference>
<dbReference type="PROSITE" id="PS51340">
    <property type="entry name" value="MOSC"/>
    <property type="match status" value="1"/>
</dbReference>
<comment type="caution">
    <text evidence="2">The sequence shown here is derived from an EMBL/GenBank/DDBJ whole genome shotgun (WGS) entry which is preliminary data.</text>
</comment>
<reference evidence="4 5" key="1">
    <citation type="journal article" date="2020" name="Nat. Food">
        <title>A phased Vanilla planifolia genome enables genetic improvement of flavour and production.</title>
        <authorList>
            <person name="Hasing T."/>
            <person name="Tang H."/>
            <person name="Brym M."/>
            <person name="Khazi F."/>
            <person name="Huang T."/>
            <person name="Chambers A.H."/>
        </authorList>
    </citation>
    <scope>NUCLEOTIDE SEQUENCE [LARGE SCALE GENOMIC DNA]</scope>
    <source>
        <tissue evidence="2">Leaf</tissue>
    </source>
</reference>
<dbReference type="InterPro" id="IPR005303">
    <property type="entry name" value="MOCOS_middle"/>
</dbReference>
<dbReference type="EMBL" id="JADCNL010000008">
    <property type="protein sequence ID" value="KAG0469718.1"/>
    <property type="molecule type" value="Genomic_DNA"/>
</dbReference>
<dbReference type="SUPFAM" id="SSF50800">
    <property type="entry name" value="PK beta-barrel domain-like"/>
    <property type="match status" value="1"/>
</dbReference>
<dbReference type="GO" id="GO:0003824">
    <property type="term" value="F:catalytic activity"/>
    <property type="evidence" value="ECO:0007669"/>
    <property type="project" value="InterPro"/>
</dbReference>
<evidence type="ECO:0000313" key="2">
    <source>
        <dbReference type="EMBL" id="KAG0469718.1"/>
    </source>
</evidence>
<dbReference type="AlphaFoldDB" id="A0A835UQ32"/>
<evidence type="ECO:0000313" key="3">
    <source>
        <dbReference type="EMBL" id="KAG0471257.1"/>
    </source>
</evidence>
<dbReference type="PANTHER" id="PTHR14237:SF19">
    <property type="entry name" value="MITOCHONDRIAL AMIDOXIME REDUCING COMPONENT 1"/>
    <property type="match status" value="1"/>
</dbReference>
<dbReference type="Proteomes" id="UP000639772">
    <property type="component" value="Unassembled WGS sequence"/>
</dbReference>
<name>A0A835UQ32_VANPL</name>
<dbReference type="SUPFAM" id="SSF141673">
    <property type="entry name" value="MOSC N-terminal domain-like"/>
    <property type="match status" value="1"/>
</dbReference>
<proteinExistence type="predicted"/>
<dbReference type="GO" id="GO:0030170">
    <property type="term" value="F:pyridoxal phosphate binding"/>
    <property type="evidence" value="ECO:0007669"/>
    <property type="project" value="InterPro"/>
</dbReference>
<evidence type="ECO:0000313" key="4">
    <source>
        <dbReference type="Proteomes" id="UP000636800"/>
    </source>
</evidence>
<protein>
    <recommendedName>
        <fullName evidence="1">MOSC domain-containing protein</fullName>
    </recommendedName>
</protein>
<evidence type="ECO:0000259" key="1">
    <source>
        <dbReference type="PROSITE" id="PS51340"/>
    </source>
</evidence>
<feature type="domain" description="MOSC" evidence="1">
    <location>
        <begin position="152"/>
        <end position="314"/>
    </location>
</feature>
<sequence length="325" mass="36367">MEKVFSLFSSSFAGVGKSSSSPSATVSSIFVYPVKSCRGISVSQAPISSTGFRWDRQWMVVNSKGRAITQRVEQKLALVEPELPSNAFDVGWEPSDSSIMILRAPGMDPLEVRLKRAFRVIDSISVWEWTGSALDEGDYASEWFTKYLEKPSRLVRFNTSSERRLVDPDYARGYSSMFSDGFPFLIISQGSLNKLNELLSEPIPINRFRTNILVDGCEPFSEDFWKVTKLSNMTFRGVKLCSRCKMPTINQDTGIAGTEPTETMLKFRTDAALQRNKIRTAKVYFGQNFVCDESLSTSSMKGKVVKVGDPLYVLQSYPSYADTAA</sequence>
<organism evidence="2 4">
    <name type="scientific">Vanilla planifolia</name>
    <name type="common">Vanilla</name>
    <dbReference type="NCBI Taxonomy" id="51239"/>
    <lineage>
        <taxon>Eukaryota</taxon>
        <taxon>Viridiplantae</taxon>
        <taxon>Streptophyta</taxon>
        <taxon>Embryophyta</taxon>
        <taxon>Tracheophyta</taxon>
        <taxon>Spermatophyta</taxon>
        <taxon>Magnoliopsida</taxon>
        <taxon>Liliopsida</taxon>
        <taxon>Asparagales</taxon>
        <taxon>Orchidaceae</taxon>
        <taxon>Vanilloideae</taxon>
        <taxon>Vanilleae</taxon>
        <taxon>Vanilla</taxon>
    </lineage>
</organism>